<keyword evidence="4" id="KW-1185">Reference proteome</keyword>
<evidence type="ECO:0000313" key="4">
    <source>
        <dbReference type="Proteomes" id="UP001606210"/>
    </source>
</evidence>
<dbReference type="PANTHER" id="PTHR43569">
    <property type="entry name" value="AMIDOHYDROLASE"/>
    <property type="match status" value="1"/>
</dbReference>
<protein>
    <submittedName>
        <fullName evidence="3">Amidohydrolase family protein</fullName>
    </submittedName>
</protein>
<gene>
    <name evidence="3" type="ORF">ACG00Y_23675</name>
</gene>
<feature type="domain" description="Amidohydrolase-related" evidence="2">
    <location>
        <begin position="3"/>
        <end position="278"/>
    </location>
</feature>
<dbReference type="Proteomes" id="UP001606210">
    <property type="component" value="Unassembled WGS sequence"/>
</dbReference>
<dbReference type="InterPro" id="IPR052350">
    <property type="entry name" value="Metallo-dep_Lactonases"/>
</dbReference>
<sequence length="281" mass="31454">MIVDAHQHFWRLQDRLGEWPPAELAAIHRDFGPQDLAPHLEAAGVDATVLVQSLPSLADTHWMLSVADATPWVRGVVGWVDFKAADAPEQIAELARHPLLKGLRPMLQGMPDDDWIADPACDPAAEAMQRHGLVFDALVLPRQLPGLRRFAQRHPGLSLVIDHAAKPFIARSEIEPWRSDMAALAALPQVHCKLSGLLTEAGQQREAADLQPYTQALWDLFGPRRLLWGSDWPVLRLAADYADWWEVAHRLARRLKPAPHLDDLRALFGGNAIRLYRLESC</sequence>
<organism evidence="3 4">
    <name type="scientific">Pelomonas parva</name>
    <dbReference type="NCBI Taxonomy" id="3299032"/>
    <lineage>
        <taxon>Bacteria</taxon>
        <taxon>Pseudomonadati</taxon>
        <taxon>Pseudomonadota</taxon>
        <taxon>Betaproteobacteria</taxon>
        <taxon>Burkholderiales</taxon>
        <taxon>Sphaerotilaceae</taxon>
        <taxon>Roseateles</taxon>
    </lineage>
</organism>
<dbReference type="SUPFAM" id="SSF51556">
    <property type="entry name" value="Metallo-dependent hydrolases"/>
    <property type="match status" value="1"/>
</dbReference>
<dbReference type="EMBL" id="JBIGHV010000010">
    <property type="protein sequence ID" value="MFG6432936.1"/>
    <property type="molecule type" value="Genomic_DNA"/>
</dbReference>
<dbReference type="PANTHER" id="PTHR43569:SF2">
    <property type="entry name" value="AMIDOHYDROLASE-RELATED DOMAIN-CONTAINING PROTEIN"/>
    <property type="match status" value="1"/>
</dbReference>
<evidence type="ECO:0000313" key="3">
    <source>
        <dbReference type="EMBL" id="MFG6432936.1"/>
    </source>
</evidence>
<proteinExistence type="inferred from homology"/>
<dbReference type="Gene3D" id="3.20.20.140">
    <property type="entry name" value="Metal-dependent hydrolases"/>
    <property type="match status" value="1"/>
</dbReference>
<comment type="similarity">
    <text evidence="1">Belongs to the metallo-dependent hydrolases superfamily.</text>
</comment>
<dbReference type="Pfam" id="PF04909">
    <property type="entry name" value="Amidohydro_2"/>
    <property type="match status" value="1"/>
</dbReference>
<dbReference type="InterPro" id="IPR006680">
    <property type="entry name" value="Amidohydro-rel"/>
</dbReference>
<dbReference type="RefSeq" id="WP_394483202.1">
    <property type="nucleotide sequence ID" value="NZ_JBIGHV010000010.1"/>
</dbReference>
<name>A0ABW7F8H9_9BURK</name>
<reference evidence="3 4" key="1">
    <citation type="submission" date="2024-08" db="EMBL/GenBank/DDBJ databases">
        <authorList>
            <person name="Lu H."/>
        </authorList>
    </citation>
    <scope>NUCLEOTIDE SEQUENCE [LARGE SCALE GENOMIC DNA]</scope>
    <source>
        <strain evidence="3 4">LYH14W</strain>
    </source>
</reference>
<evidence type="ECO:0000256" key="1">
    <source>
        <dbReference type="ARBA" id="ARBA00038310"/>
    </source>
</evidence>
<comment type="caution">
    <text evidence="3">The sequence shown here is derived from an EMBL/GenBank/DDBJ whole genome shotgun (WGS) entry which is preliminary data.</text>
</comment>
<dbReference type="InterPro" id="IPR032466">
    <property type="entry name" value="Metal_Hydrolase"/>
</dbReference>
<accession>A0ABW7F8H9</accession>
<evidence type="ECO:0000259" key="2">
    <source>
        <dbReference type="Pfam" id="PF04909"/>
    </source>
</evidence>